<protein>
    <submittedName>
        <fullName evidence="2">Uncharacterized protein</fullName>
    </submittedName>
</protein>
<proteinExistence type="predicted"/>
<name>A0A1L7WVI8_9HELO</name>
<dbReference type="AlphaFoldDB" id="A0A1L7WVI8"/>
<evidence type="ECO:0000256" key="1">
    <source>
        <dbReference type="SAM" id="MobiDB-lite"/>
    </source>
</evidence>
<dbReference type="Proteomes" id="UP000184330">
    <property type="component" value="Unassembled WGS sequence"/>
</dbReference>
<accession>A0A1L7WVI8</accession>
<sequence length="306" mass="35625">MTNEPMMRRNTLPSLFDSAGMNFPLIQKQDTQDVPAIPRRSSKRQPQVDPLRLNGLKLPSPTTDLFVDPDSVICKRLYRERMAEILSGQEKQADYEYDGNAAKLTLMERRILKKDIGLDWKNPFLKPMTTTRSRRKSIEQMSPRYVEPASFFSDDDSDSDYSVNEDDELMSPIENPFDDNRFPLLSISSLENLVNNQIFANDVLDVFADMEVQLLITDIKNSKYVLVDNDHLRGKPLVFDLRPHEWEPSCFCAHCERFSSGVDYNEPHDLNYCPCPVCFMIRRKIKWAEEDRLHREAEARRRQVLA</sequence>
<organism evidence="2 3">
    <name type="scientific">Phialocephala subalpina</name>
    <dbReference type="NCBI Taxonomy" id="576137"/>
    <lineage>
        <taxon>Eukaryota</taxon>
        <taxon>Fungi</taxon>
        <taxon>Dikarya</taxon>
        <taxon>Ascomycota</taxon>
        <taxon>Pezizomycotina</taxon>
        <taxon>Leotiomycetes</taxon>
        <taxon>Helotiales</taxon>
        <taxon>Mollisiaceae</taxon>
        <taxon>Phialocephala</taxon>
        <taxon>Phialocephala fortinii species complex</taxon>
    </lineage>
</organism>
<evidence type="ECO:0000313" key="3">
    <source>
        <dbReference type="Proteomes" id="UP000184330"/>
    </source>
</evidence>
<dbReference type="OrthoDB" id="10350665at2759"/>
<evidence type="ECO:0000313" key="2">
    <source>
        <dbReference type="EMBL" id="CZR56790.1"/>
    </source>
</evidence>
<feature type="region of interest" description="Disordered" evidence="1">
    <location>
        <begin position="30"/>
        <end position="55"/>
    </location>
</feature>
<gene>
    <name evidence="2" type="ORF">PAC_06679</name>
</gene>
<keyword evidence="3" id="KW-1185">Reference proteome</keyword>
<dbReference type="EMBL" id="FJOG01000008">
    <property type="protein sequence ID" value="CZR56790.1"/>
    <property type="molecule type" value="Genomic_DNA"/>
</dbReference>
<reference evidence="2 3" key="1">
    <citation type="submission" date="2016-03" db="EMBL/GenBank/DDBJ databases">
        <authorList>
            <person name="Ploux O."/>
        </authorList>
    </citation>
    <scope>NUCLEOTIDE SEQUENCE [LARGE SCALE GENOMIC DNA]</scope>
    <source>
        <strain evidence="2 3">UAMH 11012</strain>
    </source>
</reference>